<evidence type="ECO:0000313" key="9">
    <source>
        <dbReference type="EMBL" id="CAH0533532.1"/>
    </source>
</evidence>
<feature type="domain" description="ABC transmembrane type-1" evidence="8">
    <location>
        <begin position="15"/>
        <end position="215"/>
    </location>
</feature>
<comment type="subcellular location">
    <subcellularLocation>
        <location evidence="1 7">Cell membrane</location>
        <topology evidence="1 7">Multi-pass membrane protein</topology>
    </subcellularLocation>
</comment>
<keyword evidence="2" id="KW-1003">Cell membrane</keyword>
<evidence type="ECO:0000256" key="3">
    <source>
        <dbReference type="ARBA" id="ARBA00022692"/>
    </source>
</evidence>
<comment type="similarity">
    <text evidence="7">Belongs to the binding-protein-dependent transport system permease family.</text>
</comment>
<dbReference type="RefSeq" id="WP_237465972.1">
    <property type="nucleotide sequence ID" value="NZ_CAKLDI010000001.1"/>
</dbReference>
<dbReference type="InterPro" id="IPR043429">
    <property type="entry name" value="ArtM/GltK/GlnP/TcyL/YhdX-like"/>
</dbReference>
<proteinExistence type="inferred from homology"/>
<dbReference type="SUPFAM" id="SSF161098">
    <property type="entry name" value="MetI-like"/>
    <property type="match status" value="1"/>
</dbReference>
<dbReference type="PROSITE" id="PS50928">
    <property type="entry name" value="ABC_TM1"/>
    <property type="match status" value="1"/>
</dbReference>
<evidence type="ECO:0000256" key="7">
    <source>
        <dbReference type="RuleBase" id="RU363032"/>
    </source>
</evidence>
<evidence type="ECO:0000256" key="2">
    <source>
        <dbReference type="ARBA" id="ARBA00022519"/>
    </source>
</evidence>
<dbReference type="EMBL" id="CAKLDI010000001">
    <property type="protein sequence ID" value="CAH0533532.1"/>
    <property type="molecule type" value="Genomic_DNA"/>
</dbReference>
<dbReference type="InterPro" id="IPR035906">
    <property type="entry name" value="MetI-like_sf"/>
</dbReference>
<dbReference type="PANTHER" id="PTHR30614:SF10">
    <property type="entry name" value="ARGININE ABC TRANSPORTER PERMEASE PROTEIN ARTM"/>
    <property type="match status" value="1"/>
</dbReference>
<dbReference type="CDD" id="cd06261">
    <property type="entry name" value="TM_PBP2"/>
    <property type="match status" value="1"/>
</dbReference>
<keyword evidence="2" id="KW-0997">Cell inner membrane</keyword>
<comment type="caution">
    <text evidence="9">The sequence shown here is derived from an EMBL/GenBank/DDBJ whole genome shotgun (WGS) entry which is preliminary data.</text>
</comment>
<evidence type="ECO:0000256" key="4">
    <source>
        <dbReference type="ARBA" id="ARBA00022989"/>
    </source>
</evidence>
<evidence type="ECO:0000256" key="5">
    <source>
        <dbReference type="ARBA" id="ARBA00023136"/>
    </source>
</evidence>
<feature type="transmembrane region" description="Helical" evidence="7">
    <location>
        <begin position="161"/>
        <end position="182"/>
    </location>
</feature>
<feature type="transmembrane region" description="Helical" evidence="7">
    <location>
        <begin position="24"/>
        <end position="42"/>
    </location>
</feature>
<accession>A0ABN8DW04</accession>
<feature type="transmembrane region" description="Helical" evidence="7">
    <location>
        <begin position="97"/>
        <end position="117"/>
    </location>
</feature>
<dbReference type="PANTHER" id="PTHR30614">
    <property type="entry name" value="MEMBRANE COMPONENT OF AMINO ACID ABC TRANSPORTER"/>
    <property type="match status" value="1"/>
</dbReference>
<evidence type="ECO:0000313" key="10">
    <source>
        <dbReference type="Proteomes" id="UP000838672"/>
    </source>
</evidence>
<keyword evidence="7" id="KW-0813">Transport</keyword>
<organism evidence="9 10">
    <name type="scientific">Vibrio stylophorae</name>
    <dbReference type="NCBI Taxonomy" id="659351"/>
    <lineage>
        <taxon>Bacteria</taxon>
        <taxon>Pseudomonadati</taxon>
        <taxon>Pseudomonadota</taxon>
        <taxon>Gammaproteobacteria</taxon>
        <taxon>Vibrionales</taxon>
        <taxon>Vibrionaceae</taxon>
        <taxon>Vibrio</taxon>
    </lineage>
</organism>
<gene>
    <name evidence="9" type="primary">artM_2</name>
    <name evidence="9" type="ORF">VST7929_01402</name>
</gene>
<name>A0ABN8DW04_9VIBR</name>
<protein>
    <recommendedName>
        <fullName evidence="6">Arginine ABC transporter permease protein ArtM</fullName>
    </recommendedName>
</protein>
<keyword evidence="3 7" id="KW-0812">Transmembrane</keyword>
<keyword evidence="10" id="KW-1185">Reference proteome</keyword>
<feature type="transmembrane region" description="Helical" evidence="7">
    <location>
        <begin position="54"/>
        <end position="77"/>
    </location>
</feature>
<dbReference type="Pfam" id="PF00528">
    <property type="entry name" value="BPD_transp_1"/>
    <property type="match status" value="1"/>
</dbReference>
<dbReference type="Proteomes" id="UP000838672">
    <property type="component" value="Unassembled WGS sequence"/>
</dbReference>
<dbReference type="InterPro" id="IPR000515">
    <property type="entry name" value="MetI-like"/>
</dbReference>
<evidence type="ECO:0000256" key="6">
    <source>
        <dbReference type="ARBA" id="ARBA00040319"/>
    </source>
</evidence>
<dbReference type="NCBIfam" id="NF008336">
    <property type="entry name" value="PRK11122.1"/>
    <property type="match status" value="1"/>
</dbReference>
<dbReference type="Gene3D" id="1.10.3720.10">
    <property type="entry name" value="MetI-like"/>
    <property type="match status" value="1"/>
</dbReference>
<reference evidence="9" key="1">
    <citation type="submission" date="2021-11" db="EMBL/GenBank/DDBJ databases">
        <authorList>
            <person name="Rodrigo-Torres L."/>
            <person name="Arahal R. D."/>
            <person name="Lucena T."/>
        </authorList>
    </citation>
    <scope>NUCLEOTIDE SEQUENCE</scope>
    <source>
        <strain evidence="9">CECT 7929</strain>
    </source>
</reference>
<evidence type="ECO:0000256" key="1">
    <source>
        <dbReference type="ARBA" id="ARBA00004651"/>
    </source>
</evidence>
<evidence type="ECO:0000259" key="8">
    <source>
        <dbReference type="PROSITE" id="PS50928"/>
    </source>
</evidence>
<sequence>MTLSLSMFLQMCHGLLLSLKLTVGALLFGGTLALLCTLCLLLRGKVTWATMLSYGVKAFVTLFTGTPLLVQFYLFYFGIGQYANELSAPWNIINEPAFCAVLVLGLNTAAYSIQLFYGACKTIPSGQWQACKALGMTNVQTLQVILPYGLRRALPAYSNEVILIFKGTSLASTITLMDIMGYANMFFGQTYDVFGAYGLAGAFYLSVNGLLTILFRRLEKHALAFEQR</sequence>
<keyword evidence="4 7" id="KW-1133">Transmembrane helix</keyword>
<keyword evidence="5 7" id="KW-0472">Membrane</keyword>
<feature type="transmembrane region" description="Helical" evidence="7">
    <location>
        <begin position="194"/>
        <end position="215"/>
    </location>
</feature>